<dbReference type="EMBL" id="GGEC01073585">
    <property type="protein sequence ID" value="MBX54069.1"/>
    <property type="molecule type" value="Transcribed_RNA"/>
</dbReference>
<proteinExistence type="predicted"/>
<dbReference type="AlphaFoldDB" id="A0A2P2PHD3"/>
<reference evidence="1" key="1">
    <citation type="submission" date="2018-02" db="EMBL/GenBank/DDBJ databases">
        <title>Rhizophora mucronata_Transcriptome.</title>
        <authorList>
            <person name="Meera S.P."/>
            <person name="Sreeshan A."/>
            <person name="Augustine A."/>
        </authorList>
    </citation>
    <scope>NUCLEOTIDE SEQUENCE</scope>
    <source>
        <tissue evidence="1">Leaf</tissue>
    </source>
</reference>
<evidence type="ECO:0000313" key="1">
    <source>
        <dbReference type="EMBL" id="MBX54069.1"/>
    </source>
</evidence>
<organism evidence="1">
    <name type="scientific">Rhizophora mucronata</name>
    <name type="common">Asiatic mangrove</name>
    <dbReference type="NCBI Taxonomy" id="61149"/>
    <lineage>
        <taxon>Eukaryota</taxon>
        <taxon>Viridiplantae</taxon>
        <taxon>Streptophyta</taxon>
        <taxon>Embryophyta</taxon>
        <taxon>Tracheophyta</taxon>
        <taxon>Spermatophyta</taxon>
        <taxon>Magnoliopsida</taxon>
        <taxon>eudicotyledons</taxon>
        <taxon>Gunneridae</taxon>
        <taxon>Pentapetalae</taxon>
        <taxon>rosids</taxon>
        <taxon>fabids</taxon>
        <taxon>Malpighiales</taxon>
        <taxon>Rhizophoraceae</taxon>
        <taxon>Rhizophora</taxon>
    </lineage>
</organism>
<sequence>MNIKVKHIYLASRLQSNIQ</sequence>
<protein>
    <submittedName>
        <fullName evidence="1">Uncharacterized protein</fullName>
    </submittedName>
</protein>
<name>A0A2P2PHD3_RHIMU</name>
<accession>A0A2P2PHD3</accession>